<evidence type="ECO:0000313" key="2">
    <source>
        <dbReference type="EMBL" id="KAJ6260371.1"/>
    </source>
</evidence>
<dbReference type="InterPro" id="IPR024368">
    <property type="entry name" value="Ecl1/2/3"/>
</dbReference>
<feature type="region of interest" description="Disordered" evidence="1">
    <location>
        <begin position="39"/>
        <end position="61"/>
    </location>
</feature>
<evidence type="ECO:0000256" key="1">
    <source>
        <dbReference type="SAM" id="MobiDB-lite"/>
    </source>
</evidence>
<name>A0AAD6J1F0_DREDA</name>
<feature type="compositionally biased region" description="Low complexity" evidence="1">
    <location>
        <begin position="39"/>
        <end position="60"/>
    </location>
</feature>
<keyword evidence="3" id="KW-1185">Reference proteome</keyword>
<reference evidence="2" key="1">
    <citation type="submission" date="2023-01" db="EMBL/GenBank/DDBJ databases">
        <title>The chitinases involved in constricting ring structure development in the nematode-trapping fungus Drechslerella dactyloides.</title>
        <authorList>
            <person name="Wang R."/>
            <person name="Zhang L."/>
            <person name="Tang P."/>
            <person name="Li S."/>
            <person name="Liang L."/>
        </authorList>
    </citation>
    <scope>NUCLEOTIDE SEQUENCE</scope>
    <source>
        <strain evidence="2">YMF1.00031</strain>
    </source>
</reference>
<feature type="compositionally biased region" description="Low complexity" evidence="1">
    <location>
        <begin position="74"/>
        <end position="91"/>
    </location>
</feature>
<feature type="region of interest" description="Disordered" evidence="1">
    <location>
        <begin position="74"/>
        <end position="128"/>
    </location>
</feature>
<dbReference type="AlphaFoldDB" id="A0AAD6J1F0"/>
<dbReference type="Pfam" id="PF12855">
    <property type="entry name" value="Ecl1"/>
    <property type="match status" value="1"/>
</dbReference>
<organism evidence="2 3">
    <name type="scientific">Drechslerella dactyloides</name>
    <name type="common">Nematode-trapping fungus</name>
    <name type="synonym">Arthrobotrys dactyloides</name>
    <dbReference type="NCBI Taxonomy" id="74499"/>
    <lineage>
        <taxon>Eukaryota</taxon>
        <taxon>Fungi</taxon>
        <taxon>Dikarya</taxon>
        <taxon>Ascomycota</taxon>
        <taxon>Pezizomycotina</taxon>
        <taxon>Orbiliomycetes</taxon>
        <taxon>Orbiliales</taxon>
        <taxon>Orbiliaceae</taxon>
        <taxon>Drechslerella</taxon>
    </lineage>
</organism>
<dbReference type="EMBL" id="JAQGDS010000005">
    <property type="protein sequence ID" value="KAJ6260371.1"/>
    <property type="molecule type" value="Genomic_DNA"/>
</dbReference>
<dbReference type="Proteomes" id="UP001221413">
    <property type="component" value="Unassembled WGS sequence"/>
</dbReference>
<gene>
    <name evidence="2" type="ORF">Dda_4597</name>
</gene>
<evidence type="ECO:0000313" key="3">
    <source>
        <dbReference type="Proteomes" id="UP001221413"/>
    </source>
</evidence>
<feature type="compositionally biased region" description="Low complexity" evidence="1">
    <location>
        <begin position="108"/>
        <end position="128"/>
    </location>
</feature>
<proteinExistence type="predicted"/>
<protein>
    <recommendedName>
        <fullName evidence="4">Life-span regulatory factor domain-containing protein</fullName>
    </recommendedName>
</protein>
<comment type="caution">
    <text evidence="2">The sequence shown here is derived from an EMBL/GenBank/DDBJ whole genome shotgun (WGS) entry which is preliminary data.</text>
</comment>
<evidence type="ECO:0008006" key="4">
    <source>
        <dbReference type="Google" id="ProtNLM"/>
    </source>
</evidence>
<sequence length="159" mass="17131">MPFEWSLDYCLACDREAPNGAAYCSQACRLSDLERASYSASASSSPKEPTAPTSATTSAPGGFYLPPALNFSALRSSSSSEQPSDSSPVFSMPGWNGRKGSLASNLHPSPSRTSLSSMPSQQSSSFEQAYLSAKAARELNDYANSFDQVRDNKRRMTIY</sequence>
<accession>A0AAD6J1F0</accession>